<comment type="caution">
    <text evidence="8">The sequence shown here is derived from an EMBL/GenBank/DDBJ whole genome shotgun (WGS) entry which is preliminary data.</text>
</comment>
<feature type="transmembrane region" description="Helical" evidence="5">
    <location>
        <begin position="99"/>
        <end position="124"/>
    </location>
</feature>
<protein>
    <submittedName>
        <fullName evidence="8">AMP-binding protein</fullName>
    </submittedName>
</protein>
<sequence length="521" mass="57250">MTKLTDYTSFADAQEHASSAALWDLFDGDRDFLNIAHECITRHADGSGRTAVRIAHADGSDEIISFDEIAARSAQFAHWLVENGIQPGDRIAFMLEPSLPFYTSLFGAIMSGAISVPLFTLFGLDGLRLRVDDCKPSILVTNEEKAEIAHQVEGLRVVVANDALLQEISKYPTTFETKSKASDMAVFQYTSGTTRELPAAVKHTHKALVTLMFAALYGTGIRPGDEFFCPSSPAWGHGLWHGTLAPLALGVTTGTFAGKFDAVRLMQALQDYKITNMSAAATHYRMMKNSGKGKDFTFSIKKLSFTGEPCDPATLEFIDETFHVPACSMYGTTEIGVVLVNFPGAEDYEVKPGSLGKPIPGLKLEVQRADGTPTDPEEVGELMLWKRDHWETTKDLARVDNEGYLYHCGRADDVIISAGWTMSAVEIENTMLKHDDVEEVAVIGVPDETRGQVVKAFVVSKRPESPEFVEELQNFTRSRLAQHEFPRIVEFVSELPKTPAGKVHRKVLRDREAAKAAAAGN</sequence>
<evidence type="ECO:0000256" key="2">
    <source>
        <dbReference type="ARBA" id="ARBA00022598"/>
    </source>
</evidence>
<dbReference type="GO" id="GO:0004321">
    <property type="term" value="F:fatty-acyl-CoA synthase activity"/>
    <property type="evidence" value="ECO:0007669"/>
    <property type="project" value="TreeGrafter"/>
</dbReference>
<dbReference type="Pfam" id="PF13193">
    <property type="entry name" value="AMP-binding_C"/>
    <property type="match status" value="1"/>
</dbReference>
<evidence type="ECO:0000256" key="3">
    <source>
        <dbReference type="ARBA" id="ARBA00022741"/>
    </source>
</evidence>
<keyword evidence="5" id="KW-0812">Transmembrane</keyword>
<evidence type="ECO:0000313" key="9">
    <source>
        <dbReference type="Proteomes" id="UP000319148"/>
    </source>
</evidence>
<keyword evidence="3" id="KW-0547">Nucleotide-binding</keyword>
<dbReference type="PANTHER" id="PTHR43605:SF10">
    <property type="entry name" value="ACYL-COA SYNTHETASE MEDIUM CHAIN FAMILY MEMBER 3"/>
    <property type="match status" value="1"/>
</dbReference>
<dbReference type="Proteomes" id="UP000319148">
    <property type="component" value="Unassembled WGS sequence"/>
</dbReference>
<dbReference type="InterPro" id="IPR042099">
    <property type="entry name" value="ANL_N_sf"/>
</dbReference>
<dbReference type="AlphaFoldDB" id="A0A501PKA5"/>
<organism evidence="8 9">
    <name type="scientific">Emcibacter nanhaiensis</name>
    <dbReference type="NCBI Taxonomy" id="1505037"/>
    <lineage>
        <taxon>Bacteria</taxon>
        <taxon>Pseudomonadati</taxon>
        <taxon>Pseudomonadota</taxon>
        <taxon>Alphaproteobacteria</taxon>
        <taxon>Emcibacterales</taxon>
        <taxon>Emcibacteraceae</taxon>
        <taxon>Emcibacter</taxon>
    </lineage>
</organism>
<dbReference type="InterPro" id="IPR025110">
    <property type="entry name" value="AMP-bd_C"/>
</dbReference>
<dbReference type="Pfam" id="PF00501">
    <property type="entry name" value="AMP-binding"/>
    <property type="match status" value="1"/>
</dbReference>
<evidence type="ECO:0000256" key="5">
    <source>
        <dbReference type="SAM" id="Phobius"/>
    </source>
</evidence>
<evidence type="ECO:0000256" key="1">
    <source>
        <dbReference type="ARBA" id="ARBA00006432"/>
    </source>
</evidence>
<dbReference type="GO" id="GO:0006637">
    <property type="term" value="P:acyl-CoA metabolic process"/>
    <property type="evidence" value="ECO:0007669"/>
    <property type="project" value="TreeGrafter"/>
</dbReference>
<feature type="domain" description="AMP-binding enzyme C-terminal" evidence="7">
    <location>
        <begin position="426"/>
        <end position="502"/>
    </location>
</feature>
<keyword evidence="9" id="KW-1185">Reference proteome</keyword>
<dbReference type="OrthoDB" id="9803968at2"/>
<dbReference type="SUPFAM" id="SSF56801">
    <property type="entry name" value="Acetyl-CoA synthetase-like"/>
    <property type="match status" value="1"/>
</dbReference>
<evidence type="ECO:0000313" key="8">
    <source>
        <dbReference type="EMBL" id="TPD60136.1"/>
    </source>
</evidence>
<reference evidence="9" key="1">
    <citation type="submission" date="2019-06" db="EMBL/GenBank/DDBJ databases">
        <title>The complete genome of Emcibacter congregatus ZYLT.</title>
        <authorList>
            <person name="Zhao Z."/>
        </authorList>
    </citation>
    <scope>NUCLEOTIDE SEQUENCE [LARGE SCALE GENOMIC DNA]</scope>
    <source>
        <strain evidence="9">MCCC 1A06723</strain>
    </source>
</reference>
<keyword evidence="5" id="KW-0472">Membrane</keyword>
<comment type="similarity">
    <text evidence="1">Belongs to the ATP-dependent AMP-binding enzyme family.</text>
</comment>
<dbReference type="GO" id="GO:0006633">
    <property type="term" value="P:fatty acid biosynthetic process"/>
    <property type="evidence" value="ECO:0007669"/>
    <property type="project" value="TreeGrafter"/>
</dbReference>
<feature type="domain" description="AMP-dependent synthetase/ligase" evidence="6">
    <location>
        <begin position="51"/>
        <end position="384"/>
    </location>
</feature>
<keyword evidence="5" id="KW-1133">Transmembrane helix</keyword>
<dbReference type="PANTHER" id="PTHR43605">
    <property type="entry name" value="ACYL-COENZYME A SYNTHETASE"/>
    <property type="match status" value="1"/>
</dbReference>
<keyword evidence="4" id="KW-0067">ATP-binding</keyword>
<dbReference type="GO" id="GO:0015645">
    <property type="term" value="F:fatty acid ligase activity"/>
    <property type="evidence" value="ECO:0007669"/>
    <property type="project" value="TreeGrafter"/>
</dbReference>
<dbReference type="GO" id="GO:0016405">
    <property type="term" value="F:CoA-ligase activity"/>
    <property type="evidence" value="ECO:0007669"/>
    <property type="project" value="UniProtKB-ARBA"/>
</dbReference>
<dbReference type="InterPro" id="IPR045851">
    <property type="entry name" value="AMP-bd_C_sf"/>
</dbReference>
<dbReference type="Gene3D" id="3.30.300.30">
    <property type="match status" value="1"/>
</dbReference>
<dbReference type="RefSeq" id="WP_139940546.1">
    <property type="nucleotide sequence ID" value="NZ_JBHSYP010000027.1"/>
</dbReference>
<keyword evidence="2" id="KW-0436">Ligase</keyword>
<dbReference type="GO" id="GO:0005524">
    <property type="term" value="F:ATP binding"/>
    <property type="evidence" value="ECO:0007669"/>
    <property type="project" value="UniProtKB-KW"/>
</dbReference>
<evidence type="ECO:0000259" key="6">
    <source>
        <dbReference type="Pfam" id="PF00501"/>
    </source>
</evidence>
<evidence type="ECO:0000256" key="4">
    <source>
        <dbReference type="ARBA" id="ARBA00022840"/>
    </source>
</evidence>
<name>A0A501PKA5_9PROT</name>
<proteinExistence type="inferred from homology"/>
<dbReference type="EMBL" id="VFIY01000008">
    <property type="protein sequence ID" value="TPD60136.1"/>
    <property type="molecule type" value="Genomic_DNA"/>
</dbReference>
<evidence type="ECO:0000259" key="7">
    <source>
        <dbReference type="Pfam" id="PF13193"/>
    </source>
</evidence>
<dbReference type="InterPro" id="IPR051087">
    <property type="entry name" value="Mitochondrial_ACSM"/>
</dbReference>
<dbReference type="Gene3D" id="3.40.50.12780">
    <property type="entry name" value="N-terminal domain of ligase-like"/>
    <property type="match status" value="1"/>
</dbReference>
<gene>
    <name evidence="8" type="ORF">FIV46_08760</name>
</gene>
<dbReference type="InterPro" id="IPR000873">
    <property type="entry name" value="AMP-dep_synth/lig_dom"/>
</dbReference>
<accession>A0A501PKA5</accession>